<keyword evidence="1" id="KW-0812">Transmembrane</keyword>
<sequence length="127" mass="13789">MKELLQFLLGIVLTIIGVIIFLQNVVVSSFTLFYRMGRVNVGGILIVLIVVAFIAFIVKPNMLTGLSLIGLCITFFVCLVISLNISMRYMSGLELALILGTIGVGVGFIIKGLLGVNKADKQNKKNK</sequence>
<feature type="transmembrane region" description="Helical" evidence="1">
    <location>
        <begin position="39"/>
        <end position="58"/>
    </location>
</feature>
<dbReference type="Proteomes" id="UP000515819">
    <property type="component" value="Chromosome"/>
</dbReference>
<evidence type="ECO:0000256" key="1">
    <source>
        <dbReference type="SAM" id="Phobius"/>
    </source>
</evidence>
<reference evidence="2 3" key="1">
    <citation type="submission" date="2020-08" db="EMBL/GenBank/DDBJ databases">
        <authorList>
            <person name="Liu C."/>
            <person name="Sun Q."/>
        </authorList>
    </citation>
    <scope>NUCLEOTIDE SEQUENCE [LARGE SCALE GENOMIC DNA]</scope>
    <source>
        <strain evidence="2 3">NSJ-4</strain>
    </source>
</reference>
<dbReference type="RefSeq" id="WP_249321096.1">
    <property type="nucleotide sequence ID" value="NZ_CP060632.1"/>
</dbReference>
<keyword evidence="1" id="KW-1133">Transmembrane helix</keyword>
<protein>
    <submittedName>
        <fullName evidence="2">Uncharacterized protein</fullName>
    </submittedName>
</protein>
<evidence type="ECO:0000313" key="3">
    <source>
        <dbReference type="Proteomes" id="UP000515819"/>
    </source>
</evidence>
<evidence type="ECO:0000313" key="2">
    <source>
        <dbReference type="EMBL" id="QNL99235.1"/>
    </source>
</evidence>
<gene>
    <name evidence="2" type="ORF">H9Q76_10940</name>
</gene>
<name>A0A7G9FL04_9FIRM</name>
<keyword evidence="1" id="KW-0472">Membrane</keyword>
<feature type="transmembrane region" description="Helical" evidence="1">
    <location>
        <begin position="64"/>
        <end position="83"/>
    </location>
</feature>
<dbReference type="AlphaFoldDB" id="A0A7G9FL04"/>
<feature type="transmembrane region" description="Helical" evidence="1">
    <location>
        <begin position="95"/>
        <end position="114"/>
    </location>
</feature>
<organism evidence="2 3">
    <name type="scientific">Wujia chipingensis</name>
    <dbReference type="NCBI Taxonomy" id="2763670"/>
    <lineage>
        <taxon>Bacteria</taxon>
        <taxon>Bacillati</taxon>
        <taxon>Bacillota</taxon>
        <taxon>Clostridia</taxon>
        <taxon>Lachnospirales</taxon>
        <taxon>Lachnospiraceae</taxon>
        <taxon>Wujia</taxon>
    </lineage>
</organism>
<dbReference type="EMBL" id="CP060632">
    <property type="protein sequence ID" value="QNL99235.1"/>
    <property type="molecule type" value="Genomic_DNA"/>
</dbReference>
<keyword evidence="3" id="KW-1185">Reference proteome</keyword>
<feature type="transmembrane region" description="Helical" evidence="1">
    <location>
        <begin position="6"/>
        <end position="27"/>
    </location>
</feature>
<dbReference type="KEGG" id="wcp:H9Q76_10940"/>
<accession>A0A7G9FL04</accession>
<proteinExistence type="predicted"/>